<keyword evidence="2" id="KW-1185">Reference proteome</keyword>
<name>A0A392THV4_9FABA</name>
<proteinExistence type="predicted"/>
<reference evidence="1 2" key="1">
    <citation type="journal article" date="2018" name="Front. Plant Sci.">
        <title>Red Clover (Trifolium pratense) and Zigzag Clover (T. medium) - A Picture of Genomic Similarities and Differences.</title>
        <authorList>
            <person name="Dluhosova J."/>
            <person name="Istvanek J."/>
            <person name="Nedelnik J."/>
            <person name="Repkova J."/>
        </authorList>
    </citation>
    <scope>NUCLEOTIDE SEQUENCE [LARGE SCALE GENOMIC DNA]</scope>
    <source>
        <strain evidence="2">cv. 10/8</strain>
        <tissue evidence="1">Leaf</tissue>
    </source>
</reference>
<sequence>MRTKGKGKTVGGPMETNIRRVEIVVEEERGVVDIVTSAVKWVTRLMSAHGRRTSVLGVEGWGIGPMFVGRGWSASTVG</sequence>
<dbReference type="EMBL" id="LXQA010586901">
    <property type="protein sequence ID" value="MCI60721.1"/>
    <property type="molecule type" value="Genomic_DNA"/>
</dbReference>
<comment type="caution">
    <text evidence="1">The sequence shown here is derived from an EMBL/GenBank/DDBJ whole genome shotgun (WGS) entry which is preliminary data.</text>
</comment>
<dbReference type="AlphaFoldDB" id="A0A392THV4"/>
<accession>A0A392THV4</accession>
<feature type="non-terminal residue" evidence="1">
    <location>
        <position position="78"/>
    </location>
</feature>
<evidence type="ECO:0000313" key="1">
    <source>
        <dbReference type="EMBL" id="MCI60721.1"/>
    </source>
</evidence>
<evidence type="ECO:0000313" key="2">
    <source>
        <dbReference type="Proteomes" id="UP000265520"/>
    </source>
</evidence>
<dbReference type="Proteomes" id="UP000265520">
    <property type="component" value="Unassembled WGS sequence"/>
</dbReference>
<organism evidence="1 2">
    <name type="scientific">Trifolium medium</name>
    <dbReference type="NCBI Taxonomy" id="97028"/>
    <lineage>
        <taxon>Eukaryota</taxon>
        <taxon>Viridiplantae</taxon>
        <taxon>Streptophyta</taxon>
        <taxon>Embryophyta</taxon>
        <taxon>Tracheophyta</taxon>
        <taxon>Spermatophyta</taxon>
        <taxon>Magnoliopsida</taxon>
        <taxon>eudicotyledons</taxon>
        <taxon>Gunneridae</taxon>
        <taxon>Pentapetalae</taxon>
        <taxon>rosids</taxon>
        <taxon>fabids</taxon>
        <taxon>Fabales</taxon>
        <taxon>Fabaceae</taxon>
        <taxon>Papilionoideae</taxon>
        <taxon>50 kb inversion clade</taxon>
        <taxon>NPAAA clade</taxon>
        <taxon>Hologalegina</taxon>
        <taxon>IRL clade</taxon>
        <taxon>Trifolieae</taxon>
        <taxon>Trifolium</taxon>
    </lineage>
</organism>
<protein>
    <submittedName>
        <fullName evidence="1">Uncharacterized protein</fullName>
    </submittedName>
</protein>